<evidence type="ECO:0000313" key="3">
    <source>
        <dbReference type="EMBL" id="ODV63420.1"/>
    </source>
</evidence>
<dbReference type="SUPFAM" id="SSF51197">
    <property type="entry name" value="Clavaminate synthase-like"/>
    <property type="match status" value="1"/>
</dbReference>
<dbReference type="InterPro" id="IPR027443">
    <property type="entry name" value="IPNS-like_sf"/>
</dbReference>
<organism evidence="3 4">
    <name type="scientific">Ascoidea rubescens DSM 1968</name>
    <dbReference type="NCBI Taxonomy" id="1344418"/>
    <lineage>
        <taxon>Eukaryota</taxon>
        <taxon>Fungi</taxon>
        <taxon>Dikarya</taxon>
        <taxon>Ascomycota</taxon>
        <taxon>Saccharomycotina</taxon>
        <taxon>Saccharomycetes</taxon>
        <taxon>Ascoideaceae</taxon>
        <taxon>Ascoidea</taxon>
    </lineage>
</organism>
<dbReference type="OrthoDB" id="406156at2759"/>
<sequence>MTVSETINSYSDVPVDVDAGVLRQKFIPDIDVEKVDAKYNVRPFPNAGKTKENLKILTLDSLDFSKYQDGPEGLQSRLELAAKLEKAITTIGFFNIINFGFSDAEYDRLASISQAILELPQEDKLKYRSGALRSDEEDRSRSLGAERGFGFKPKGYWNINAKVRDNIEFYNIKDVVHDSQLFDEKKNYPEIAKAHLPEIGNYYRFLHFNVLRKLCTLCDIILKLPEGTLWETHFKVYKDDLVNSGGGWARLMIYHGLKPDEYKLTNNTQLRGHSDSPGFTFIKGFAEIFGLQIRDYYSGEWIYVQPIKEALCVNVGDAMEFITGGYFKSSIHRVVAPPDDQKGFKRMMAIYFCDPAFSSVLDPEHLQSPKLNELNITKPDEWERITHDVWSNEKGRLFGQKKVNSVQGDEPRAVKMFGRLAERWHQVDLQQQIKI</sequence>
<dbReference type="AlphaFoldDB" id="A0A1D2VP85"/>
<dbReference type="InParanoid" id="A0A1D2VP85"/>
<protein>
    <submittedName>
        <fullName evidence="3">Clavaminate synthase-like protein</fullName>
    </submittedName>
</protein>
<dbReference type="EMBL" id="KV454475">
    <property type="protein sequence ID" value="ODV63420.1"/>
    <property type="molecule type" value="Genomic_DNA"/>
</dbReference>
<dbReference type="InterPro" id="IPR026992">
    <property type="entry name" value="DIOX_N"/>
</dbReference>
<proteinExistence type="predicted"/>
<evidence type="ECO:0000259" key="2">
    <source>
        <dbReference type="Pfam" id="PF14226"/>
    </source>
</evidence>
<gene>
    <name evidence="3" type="ORF">ASCRUDRAFT_73286</name>
</gene>
<dbReference type="Pfam" id="PF14226">
    <property type="entry name" value="DIOX_N"/>
    <property type="match status" value="1"/>
</dbReference>
<keyword evidence="4" id="KW-1185">Reference proteome</keyword>
<dbReference type="Pfam" id="PF03171">
    <property type="entry name" value="2OG-FeII_Oxy"/>
    <property type="match status" value="1"/>
</dbReference>
<feature type="domain" description="Non-haem dioxygenase N-terminal" evidence="2">
    <location>
        <begin position="61"/>
        <end position="175"/>
    </location>
</feature>
<reference evidence="4" key="1">
    <citation type="submission" date="2016-05" db="EMBL/GenBank/DDBJ databases">
        <title>Comparative genomics of biotechnologically important yeasts.</title>
        <authorList>
            <consortium name="DOE Joint Genome Institute"/>
            <person name="Riley R."/>
            <person name="Haridas S."/>
            <person name="Wolfe K.H."/>
            <person name="Lopes M.R."/>
            <person name="Hittinger C.T."/>
            <person name="Goker M."/>
            <person name="Salamov A."/>
            <person name="Wisecaver J."/>
            <person name="Long T.M."/>
            <person name="Aerts A.L."/>
            <person name="Barry K."/>
            <person name="Choi C."/>
            <person name="Clum A."/>
            <person name="Coughlan A.Y."/>
            <person name="Deshpande S."/>
            <person name="Douglass A.P."/>
            <person name="Hanson S.J."/>
            <person name="Klenk H.-P."/>
            <person name="Labutti K."/>
            <person name="Lapidus A."/>
            <person name="Lindquist E."/>
            <person name="Lipzen A."/>
            <person name="Meier-Kolthoff J.P."/>
            <person name="Ohm R.A."/>
            <person name="Otillar R.P."/>
            <person name="Pangilinan J."/>
            <person name="Peng Y."/>
            <person name="Rokas A."/>
            <person name="Rosa C.A."/>
            <person name="Scheuner C."/>
            <person name="Sibirny A.A."/>
            <person name="Slot J.C."/>
            <person name="Stielow J.B."/>
            <person name="Sun H."/>
            <person name="Kurtzman C.P."/>
            <person name="Blackwell M."/>
            <person name="Grigoriev I.V."/>
            <person name="Jeffries T.W."/>
        </authorList>
    </citation>
    <scope>NUCLEOTIDE SEQUENCE [LARGE SCALE GENOMIC DNA]</scope>
    <source>
        <strain evidence="4">DSM 1968</strain>
    </source>
</reference>
<dbReference type="GeneID" id="30965856"/>
<accession>A0A1D2VP85</accession>
<feature type="domain" description="Isopenicillin N synthase-like Fe(2+) 2OG dioxygenase" evidence="1">
    <location>
        <begin position="259"/>
        <end position="355"/>
    </location>
</feature>
<evidence type="ECO:0000259" key="1">
    <source>
        <dbReference type="Pfam" id="PF03171"/>
    </source>
</evidence>
<dbReference type="InterPro" id="IPR050231">
    <property type="entry name" value="Iron_ascorbate_oxido_reductase"/>
</dbReference>
<dbReference type="RefSeq" id="XP_020049727.1">
    <property type="nucleotide sequence ID" value="XM_020192220.1"/>
</dbReference>
<dbReference type="STRING" id="1344418.A0A1D2VP85"/>
<evidence type="ECO:0000313" key="4">
    <source>
        <dbReference type="Proteomes" id="UP000095038"/>
    </source>
</evidence>
<name>A0A1D2VP85_9ASCO</name>
<dbReference type="Proteomes" id="UP000095038">
    <property type="component" value="Unassembled WGS sequence"/>
</dbReference>
<dbReference type="InterPro" id="IPR044861">
    <property type="entry name" value="IPNS-like_FE2OG_OXY"/>
</dbReference>
<dbReference type="Gene3D" id="2.60.120.330">
    <property type="entry name" value="B-lactam Antibiotic, Isopenicillin N Synthase, Chain"/>
    <property type="match status" value="1"/>
</dbReference>
<dbReference type="PANTHER" id="PTHR47990">
    <property type="entry name" value="2-OXOGLUTARATE (2OG) AND FE(II)-DEPENDENT OXYGENASE SUPERFAMILY PROTEIN-RELATED"/>
    <property type="match status" value="1"/>
</dbReference>